<dbReference type="EMBL" id="JRKL02002054">
    <property type="protein sequence ID" value="KAF3960698.1"/>
    <property type="molecule type" value="Genomic_DNA"/>
</dbReference>
<keyword evidence="3" id="KW-1185">Reference proteome</keyword>
<dbReference type="SUPFAM" id="SSF52058">
    <property type="entry name" value="L domain-like"/>
    <property type="match status" value="1"/>
</dbReference>
<feature type="domain" description="EDS1 EP" evidence="1">
    <location>
        <begin position="300"/>
        <end position="477"/>
    </location>
</feature>
<reference evidence="2" key="1">
    <citation type="submission" date="2020-03" db="EMBL/GenBank/DDBJ databases">
        <title>Castanea mollissima Vanexum genome sequencing.</title>
        <authorList>
            <person name="Staton M."/>
        </authorList>
    </citation>
    <scope>NUCLEOTIDE SEQUENCE</scope>
    <source>
        <tissue evidence="2">Leaf</tissue>
    </source>
</reference>
<dbReference type="GO" id="GO:0006952">
    <property type="term" value="P:defense response"/>
    <property type="evidence" value="ECO:0007669"/>
    <property type="project" value="InterPro"/>
</dbReference>
<gene>
    <name evidence="2" type="ORF">CMV_014597</name>
</gene>
<accession>A0A8J4RCE1</accession>
<name>A0A8J4RCE1_9ROSI</name>
<evidence type="ECO:0000313" key="3">
    <source>
        <dbReference type="Proteomes" id="UP000737018"/>
    </source>
</evidence>
<proteinExistence type="predicted"/>
<dbReference type="InterPro" id="IPR032675">
    <property type="entry name" value="LRR_dom_sf"/>
</dbReference>
<dbReference type="Proteomes" id="UP000737018">
    <property type="component" value="Unassembled WGS sequence"/>
</dbReference>
<dbReference type="Gene3D" id="3.80.10.10">
    <property type="entry name" value="Ribonuclease Inhibitor"/>
    <property type="match status" value="1"/>
</dbReference>
<evidence type="ECO:0000313" key="2">
    <source>
        <dbReference type="EMBL" id="KAF3960698.1"/>
    </source>
</evidence>
<dbReference type="PANTHER" id="PTHR47090">
    <property type="entry name" value="PROTEIN EDS1-RELATED"/>
    <property type="match status" value="1"/>
</dbReference>
<protein>
    <recommendedName>
        <fullName evidence="1">EDS1 EP domain-containing protein</fullName>
    </recommendedName>
</protein>
<dbReference type="InterPro" id="IPR041266">
    <property type="entry name" value="EDS1_EP"/>
</dbReference>
<dbReference type="PANTHER" id="PTHR47090:SF2">
    <property type="entry name" value="PROTEIN EDS1-RELATED"/>
    <property type="match status" value="1"/>
</dbReference>
<sequence>MPSLLPSLSVIEIEDCPQLVASLPSPSALHELALTNCDKVALKELSPKLQSLGIGGCHVTLLEGGLPTTLKTLQINGVLQLPGSHYYPSIESLKVYRDKSLLDLTSLTKLNIEFCPNFVSFPSGGLCAPNLTQISISDCYKLKSLAEGMHTLLPSLLYLKLWDCTELESFPEGGLPSNLQILEIDSCDKLFLRRMEWGLQSLHSLRAIRIWYYGREVGSFPEQLEFGDLSKQLEQLPLSSDSTSSDIATINSALNDLGLSTRARLCLCAAGELEKRKIGNKESIDLKKPDIDKAMKYLEEDYQLNCENRGLGYYDAFKFQETPKDFDANVKRLELAGIWDEIIEMLKRYELPDAFEGLRNWVLLGTRYRRLVEPLDIANYYRHSKNEDTGAYMIKGRPKRYRFTQRWREHADKMPAESSGESCFWAKIEELRIKISSQGFDPIKEEVLQLEEQVQNWINDKELDRDVLLEKSTFKKW</sequence>
<dbReference type="OrthoDB" id="426718at2759"/>
<comment type="caution">
    <text evidence="2">The sequence shown here is derived from an EMBL/GenBank/DDBJ whole genome shotgun (WGS) entry which is preliminary data.</text>
</comment>
<dbReference type="InterPro" id="IPR044214">
    <property type="entry name" value="EDS1-like"/>
</dbReference>
<organism evidence="2 3">
    <name type="scientific">Castanea mollissima</name>
    <name type="common">Chinese chestnut</name>
    <dbReference type="NCBI Taxonomy" id="60419"/>
    <lineage>
        <taxon>Eukaryota</taxon>
        <taxon>Viridiplantae</taxon>
        <taxon>Streptophyta</taxon>
        <taxon>Embryophyta</taxon>
        <taxon>Tracheophyta</taxon>
        <taxon>Spermatophyta</taxon>
        <taxon>Magnoliopsida</taxon>
        <taxon>eudicotyledons</taxon>
        <taxon>Gunneridae</taxon>
        <taxon>Pentapetalae</taxon>
        <taxon>rosids</taxon>
        <taxon>fabids</taxon>
        <taxon>Fagales</taxon>
        <taxon>Fagaceae</taxon>
        <taxon>Castanea</taxon>
    </lineage>
</organism>
<dbReference type="AlphaFoldDB" id="A0A8J4RCE1"/>
<evidence type="ECO:0000259" key="1">
    <source>
        <dbReference type="Pfam" id="PF18117"/>
    </source>
</evidence>
<dbReference type="Pfam" id="PF18117">
    <property type="entry name" value="EDS1_EP"/>
    <property type="match status" value="1"/>
</dbReference>